<evidence type="ECO:0000256" key="1">
    <source>
        <dbReference type="ARBA" id="ARBA00004141"/>
    </source>
</evidence>
<dbReference type="Pfam" id="PF05346">
    <property type="entry name" value="DUF747"/>
    <property type="match status" value="1"/>
</dbReference>
<organism evidence="8 9">
    <name type="scientific">Cherax quadricarinatus</name>
    <name type="common">Australian red claw crayfish</name>
    <dbReference type="NCBI Taxonomy" id="27406"/>
    <lineage>
        <taxon>Eukaryota</taxon>
        <taxon>Metazoa</taxon>
        <taxon>Ecdysozoa</taxon>
        <taxon>Arthropoda</taxon>
        <taxon>Crustacea</taxon>
        <taxon>Multicrustacea</taxon>
        <taxon>Malacostraca</taxon>
        <taxon>Eumalacostraca</taxon>
        <taxon>Eucarida</taxon>
        <taxon>Decapoda</taxon>
        <taxon>Pleocyemata</taxon>
        <taxon>Astacidea</taxon>
        <taxon>Parastacoidea</taxon>
        <taxon>Parastacidae</taxon>
        <taxon>Cherax</taxon>
    </lineage>
</organism>
<feature type="non-terminal residue" evidence="8">
    <location>
        <position position="1"/>
    </location>
</feature>
<dbReference type="GO" id="GO:0045724">
    <property type="term" value="P:positive regulation of cilium assembly"/>
    <property type="evidence" value="ECO:0007669"/>
    <property type="project" value="TreeGrafter"/>
</dbReference>
<comment type="subcellular location">
    <subcellularLocation>
        <location evidence="1">Membrane</location>
        <topology evidence="1">Multi-pass membrane protein</topology>
    </subcellularLocation>
</comment>
<feature type="transmembrane region" description="Helical" evidence="7">
    <location>
        <begin position="389"/>
        <end position="411"/>
    </location>
</feature>
<dbReference type="Proteomes" id="UP001445076">
    <property type="component" value="Unassembled WGS sequence"/>
</dbReference>
<dbReference type="GO" id="GO:0005789">
    <property type="term" value="C:endoplasmic reticulum membrane"/>
    <property type="evidence" value="ECO:0007669"/>
    <property type="project" value="TreeGrafter"/>
</dbReference>
<evidence type="ECO:0000256" key="7">
    <source>
        <dbReference type="SAM" id="Phobius"/>
    </source>
</evidence>
<evidence type="ECO:0000256" key="6">
    <source>
        <dbReference type="SAM" id="MobiDB-lite"/>
    </source>
</evidence>
<evidence type="ECO:0000313" key="9">
    <source>
        <dbReference type="Proteomes" id="UP001445076"/>
    </source>
</evidence>
<feature type="transmembrane region" description="Helical" evidence="7">
    <location>
        <begin position="233"/>
        <end position="250"/>
    </location>
</feature>
<accession>A0AAW0XJL2</accession>
<reference evidence="8 9" key="1">
    <citation type="journal article" date="2024" name="BMC Genomics">
        <title>Genome assembly of redclaw crayfish (Cherax quadricarinatus) provides insights into its immune adaptation and hypoxia tolerance.</title>
        <authorList>
            <person name="Liu Z."/>
            <person name="Zheng J."/>
            <person name="Li H."/>
            <person name="Fang K."/>
            <person name="Wang S."/>
            <person name="He J."/>
            <person name="Zhou D."/>
            <person name="Weng S."/>
            <person name="Chi M."/>
            <person name="Gu Z."/>
            <person name="He J."/>
            <person name="Li F."/>
            <person name="Wang M."/>
        </authorList>
    </citation>
    <scope>NUCLEOTIDE SEQUENCE [LARGE SCALE GENOMIC DNA]</scope>
    <source>
        <strain evidence="8">ZL_2023a</strain>
    </source>
</reference>
<keyword evidence="5 7" id="KW-0472">Membrane</keyword>
<keyword evidence="3 7" id="KW-0812">Transmembrane</keyword>
<evidence type="ECO:0000256" key="4">
    <source>
        <dbReference type="ARBA" id="ARBA00022989"/>
    </source>
</evidence>
<evidence type="ECO:0000256" key="2">
    <source>
        <dbReference type="ARBA" id="ARBA00008803"/>
    </source>
</evidence>
<dbReference type="PANTHER" id="PTHR13317:SF4">
    <property type="entry name" value="TRANSMEMBRANE ANTERIOR POSTERIOR TRANSFORMATION PROTEIN 1 HOMOLOG"/>
    <property type="match status" value="1"/>
</dbReference>
<feature type="transmembrane region" description="Helical" evidence="7">
    <location>
        <begin position="198"/>
        <end position="221"/>
    </location>
</feature>
<dbReference type="InterPro" id="IPR008010">
    <property type="entry name" value="Tatp1"/>
</dbReference>
<keyword evidence="9" id="KW-1185">Reference proteome</keyword>
<comment type="caution">
    <text evidence="8">The sequence shown here is derived from an EMBL/GenBank/DDBJ whole genome shotgun (WGS) entry which is preliminary data.</text>
</comment>
<evidence type="ECO:0000313" key="8">
    <source>
        <dbReference type="EMBL" id="KAK8744733.1"/>
    </source>
</evidence>
<feature type="region of interest" description="Disordered" evidence="6">
    <location>
        <begin position="428"/>
        <end position="452"/>
    </location>
</feature>
<feature type="region of interest" description="Disordered" evidence="6">
    <location>
        <begin position="474"/>
        <end position="514"/>
    </location>
</feature>
<name>A0AAW0XJL2_CHEQU</name>
<feature type="compositionally biased region" description="Polar residues" evidence="6">
    <location>
        <begin position="441"/>
        <end position="452"/>
    </location>
</feature>
<evidence type="ECO:0008006" key="10">
    <source>
        <dbReference type="Google" id="ProtNLM"/>
    </source>
</evidence>
<dbReference type="AlphaFoldDB" id="A0AAW0XJL2"/>
<sequence length="655" mass="73972">DKGDGIKHTPIAETELNHLRGLSFRDYIKSELRRGYLLENDEERYTARREKVYTFFKIPREIEKFVAYGFFQCADSFFFVFTFLPIRFALAIWSLMTRPIRKLFGLYFNKNRRILKPAEIVDLLKGVMVLVCCYLMGYIDTSVCYHIIKTQSTIKLYLFFNMLEIADRLMSAFGQDTLDALFWTATEPRGKKREHFGVLFHLLVAIAYVALHSTIVLLQALTLNVAINSDNKGLLTIVISNNFVELKGAVFKKFDRNNLLQISCSDVRERFHNCVLLLVVVIQTMKEYAWKEERFWILLPDCLLVCGTEVLVDWLKHAFITRFNDIPSDAYKDYTVLLASDLILCKQKYAYSDHSDLVARRMGFIPLPLGVVMYRILSQSIHLSNPASYLILLFGFFCLLSFRVLNGIIILGKACSIIQKAEKCRDRNESTSDSLEKSKSNKSTCDSTATEETITKEESLNITACANHIQEWNQPPQDSSPCQKPTCQALSPTPEMISPSASIVSTPSSAAPRSNSLDFFGESKRGLMANSMVNLSSVGINEGPFTSDASRQYRLQHSLESIVSVENSDTADSSLEQQPSCMEQTLEVLPAAGELTTAVDPTERVQAITASSASSQESSLFEAEVPSEMKKHKRPPFLLCDSLRYRGSTDAGDFL</sequence>
<feature type="transmembrane region" description="Helical" evidence="7">
    <location>
        <begin position="358"/>
        <end position="377"/>
    </location>
</feature>
<evidence type="ECO:0000256" key="3">
    <source>
        <dbReference type="ARBA" id="ARBA00022692"/>
    </source>
</evidence>
<feature type="compositionally biased region" description="Low complexity" evidence="6">
    <location>
        <begin position="498"/>
        <end position="512"/>
    </location>
</feature>
<proteinExistence type="inferred from homology"/>
<feature type="compositionally biased region" description="Basic and acidic residues" evidence="6">
    <location>
        <begin position="428"/>
        <end position="439"/>
    </location>
</feature>
<feature type="compositionally biased region" description="Polar residues" evidence="6">
    <location>
        <begin position="474"/>
        <end position="491"/>
    </location>
</feature>
<keyword evidence="4 7" id="KW-1133">Transmembrane helix</keyword>
<feature type="transmembrane region" description="Helical" evidence="7">
    <location>
        <begin position="77"/>
        <end position="96"/>
    </location>
</feature>
<dbReference type="PANTHER" id="PTHR13317">
    <property type="entry name" value="TRANSMEMBRANE ANTERIOR POSTERIOR TRANSFORMATION PROTEIN 1 HOMOLOG"/>
    <property type="match status" value="1"/>
</dbReference>
<comment type="similarity">
    <text evidence="2">Belongs to the TAPT1 family.</text>
</comment>
<protein>
    <recommendedName>
        <fullName evidence="10">TAPT1-like protein</fullName>
    </recommendedName>
</protein>
<evidence type="ECO:0000256" key="5">
    <source>
        <dbReference type="ARBA" id="ARBA00023136"/>
    </source>
</evidence>
<gene>
    <name evidence="8" type="ORF">OTU49_000589</name>
</gene>
<dbReference type="GO" id="GO:0036064">
    <property type="term" value="C:ciliary basal body"/>
    <property type="evidence" value="ECO:0007669"/>
    <property type="project" value="TreeGrafter"/>
</dbReference>
<dbReference type="EMBL" id="JARKIK010000021">
    <property type="protein sequence ID" value="KAK8744733.1"/>
    <property type="molecule type" value="Genomic_DNA"/>
</dbReference>